<dbReference type="AlphaFoldDB" id="D8R801"/>
<feature type="region of interest" description="Disordered" evidence="1">
    <location>
        <begin position="122"/>
        <end position="180"/>
    </location>
</feature>
<dbReference type="InParanoid" id="D8R801"/>
<feature type="compositionally biased region" description="Basic and acidic residues" evidence="1">
    <location>
        <begin position="151"/>
        <end position="164"/>
    </location>
</feature>
<name>D8R801_SELML</name>
<evidence type="ECO:0000313" key="3">
    <source>
        <dbReference type="Proteomes" id="UP000001514"/>
    </source>
</evidence>
<dbReference type="eggNOG" id="ENOG502SXTA">
    <property type="taxonomic scope" value="Eukaryota"/>
</dbReference>
<reference evidence="2 3" key="1">
    <citation type="journal article" date="2011" name="Science">
        <title>The Selaginella genome identifies genetic changes associated with the evolution of vascular plants.</title>
        <authorList>
            <person name="Banks J.A."/>
            <person name="Nishiyama T."/>
            <person name="Hasebe M."/>
            <person name="Bowman J.L."/>
            <person name="Gribskov M."/>
            <person name="dePamphilis C."/>
            <person name="Albert V.A."/>
            <person name="Aono N."/>
            <person name="Aoyama T."/>
            <person name="Ambrose B.A."/>
            <person name="Ashton N.W."/>
            <person name="Axtell M.J."/>
            <person name="Barker E."/>
            <person name="Barker M.S."/>
            <person name="Bennetzen J.L."/>
            <person name="Bonawitz N.D."/>
            <person name="Chapple C."/>
            <person name="Cheng C."/>
            <person name="Correa L.G."/>
            <person name="Dacre M."/>
            <person name="DeBarry J."/>
            <person name="Dreyer I."/>
            <person name="Elias M."/>
            <person name="Engstrom E.M."/>
            <person name="Estelle M."/>
            <person name="Feng L."/>
            <person name="Finet C."/>
            <person name="Floyd S.K."/>
            <person name="Frommer W.B."/>
            <person name="Fujita T."/>
            <person name="Gramzow L."/>
            <person name="Gutensohn M."/>
            <person name="Harholt J."/>
            <person name="Hattori M."/>
            <person name="Heyl A."/>
            <person name="Hirai T."/>
            <person name="Hiwatashi Y."/>
            <person name="Ishikawa M."/>
            <person name="Iwata M."/>
            <person name="Karol K.G."/>
            <person name="Koehler B."/>
            <person name="Kolukisaoglu U."/>
            <person name="Kubo M."/>
            <person name="Kurata T."/>
            <person name="Lalonde S."/>
            <person name="Li K."/>
            <person name="Li Y."/>
            <person name="Litt A."/>
            <person name="Lyons E."/>
            <person name="Manning G."/>
            <person name="Maruyama T."/>
            <person name="Michael T.P."/>
            <person name="Mikami K."/>
            <person name="Miyazaki S."/>
            <person name="Morinaga S."/>
            <person name="Murata T."/>
            <person name="Mueller-Roeber B."/>
            <person name="Nelson D.R."/>
            <person name="Obara M."/>
            <person name="Oguri Y."/>
            <person name="Olmstead R.G."/>
            <person name="Onodera N."/>
            <person name="Petersen B.L."/>
            <person name="Pils B."/>
            <person name="Prigge M."/>
            <person name="Rensing S.A."/>
            <person name="Riano-Pachon D.M."/>
            <person name="Roberts A.W."/>
            <person name="Sato Y."/>
            <person name="Scheller H.V."/>
            <person name="Schulz B."/>
            <person name="Schulz C."/>
            <person name="Shakirov E.V."/>
            <person name="Shibagaki N."/>
            <person name="Shinohara N."/>
            <person name="Shippen D.E."/>
            <person name="Soerensen I."/>
            <person name="Sotooka R."/>
            <person name="Sugimoto N."/>
            <person name="Sugita M."/>
            <person name="Sumikawa N."/>
            <person name="Tanurdzic M."/>
            <person name="Theissen G."/>
            <person name="Ulvskov P."/>
            <person name="Wakazuki S."/>
            <person name="Weng J.K."/>
            <person name="Willats W.W."/>
            <person name="Wipf D."/>
            <person name="Wolf P.G."/>
            <person name="Yang L."/>
            <person name="Zimmer A.D."/>
            <person name="Zhu Q."/>
            <person name="Mitros T."/>
            <person name="Hellsten U."/>
            <person name="Loque D."/>
            <person name="Otillar R."/>
            <person name="Salamov A."/>
            <person name="Schmutz J."/>
            <person name="Shapiro H."/>
            <person name="Lindquist E."/>
            <person name="Lucas S."/>
            <person name="Rokhsar D."/>
            <person name="Grigoriev I.V."/>
        </authorList>
    </citation>
    <scope>NUCLEOTIDE SEQUENCE [LARGE SCALE GENOMIC DNA]</scope>
</reference>
<feature type="compositionally biased region" description="Low complexity" evidence="1">
    <location>
        <begin position="419"/>
        <end position="431"/>
    </location>
</feature>
<feature type="compositionally biased region" description="Low complexity" evidence="1">
    <location>
        <begin position="165"/>
        <end position="175"/>
    </location>
</feature>
<dbReference type="Gramene" id="EFJ31619">
    <property type="protein sequence ID" value="EFJ31619"/>
    <property type="gene ID" value="SELMODRAFT_439881"/>
</dbReference>
<accession>D8R801</accession>
<keyword evidence="3" id="KW-1185">Reference proteome</keyword>
<dbReference type="HOGENOM" id="CLU_570377_0_0_1"/>
<sequence>MAEEDDRFFQQRLANLRQSRELFENTRKLLNQQTTDAGGYFGRLCLQLKDDQSSVKALQEMSSNLLLRIANGMNLFQVAAQGGNGNVDGDRLVSDTASAHSLDTSETSAFSLAKCKASATSFTPRLPSRPVDSLFSEEEDPPQAGLAALEEDAKKDEDHKRSSSDRASSSTSPSETDSDALNALVTDELLQHETPRTGENQIEVEHVEDDRHHSKHNNDAALDFQPPSEELLALGRLTSMEKLSMLCTLINTLNFWEDELLLDGSWTTTTQSSVYTLIAAARESQKRLFKMLSSSDHSRAGLCCAAIRELVRAYPPERLLPAGFLVVLLKNTDTVERLEAFQDNDAASFWDMLMTFAVTLMDEHGNTAEQVGSMLLDFVVPALAAEQQPLVEDPEEARAVLRLFLVSHICCRIMYKGARANSSSSSGSNERSSFHSKSDISDSESKVLKLEKSKGRKTKRLWKSVLALAWKKNSTKSWR</sequence>
<feature type="region of interest" description="Disordered" evidence="1">
    <location>
        <begin position="419"/>
        <end position="459"/>
    </location>
</feature>
<feature type="compositionally biased region" description="Basic and acidic residues" evidence="1">
    <location>
        <begin position="432"/>
        <end position="453"/>
    </location>
</feature>
<evidence type="ECO:0000256" key="1">
    <source>
        <dbReference type="SAM" id="MobiDB-lite"/>
    </source>
</evidence>
<organism evidence="3">
    <name type="scientific">Selaginella moellendorffii</name>
    <name type="common">Spikemoss</name>
    <dbReference type="NCBI Taxonomy" id="88036"/>
    <lineage>
        <taxon>Eukaryota</taxon>
        <taxon>Viridiplantae</taxon>
        <taxon>Streptophyta</taxon>
        <taxon>Embryophyta</taxon>
        <taxon>Tracheophyta</taxon>
        <taxon>Lycopodiopsida</taxon>
        <taxon>Selaginellales</taxon>
        <taxon>Selaginellaceae</taxon>
        <taxon>Selaginella</taxon>
    </lineage>
</organism>
<dbReference type="KEGG" id="smo:SELMODRAFT_439881"/>
<dbReference type="EMBL" id="GL377573">
    <property type="protein sequence ID" value="EFJ31619.1"/>
    <property type="molecule type" value="Genomic_DNA"/>
</dbReference>
<protein>
    <submittedName>
        <fullName evidence="2">Uncharacterized protein</fullName>
    </submittedName>
</protein>
<dbReference type="Proteomes" id="UP000001514">
    <property type="component" value="Unassembled WGS sequence"/>
</dbReference>
<evidence type="ECO:0000313" key="2">
    <source>
        <dbReference type="EMBL" id="EFJ31619.1"/>
    </source>
</evidence>
<gene>
    <name evidence="2" type="ORF">SELMODRAFT_439881</name>
</gene>
<proteinExistence type="predicted"/>